<dbReference type="Proteomes" id="UP000673434">
    <property type="component" value="Unassembled WGS sequence"/>
</dbReference>
<reference evidence="2 3" key="1">
    <citation type="submission" date="2021-03" db="EMBL/GenBank/DDBJ databases">
        <authorList>
            <person name="Stanton E."/>
        </authorList>
    </citation>
    <scope>NUCLEOTIDE SEQUENCE [LARGE SCALE GENOMIC DNA]</scope>
    <source>
        <strain evidence="2 3">2020EL-00037</strain>
    </source>
</reference>
<dbReference type="EMBL" id="JAGKON010000013">
    <property type="protein sequence ID" value="MBQ0600897.1"/>
    <property type="molecule type" value="Genomic_DNA"/>
</dbReference>
<protein>
    <submittedName>
        <fullName evidence="2">Uncharacterized protein</fullName>
    </submittedName>
</protein>
<gene>
    <name evidence="2" type="ORF">J7S78_13950</name>
</gene>
<keyword evidence="1" id="KW-0175">Coiled coil</keyword>
<proteinExistence type="predicted"/>
<accession>A0AAP2FLN4</accession>
<evidence type="ECO:0000313" key="2">
    <source>
        <dbReference type="EMBL" id="MBQ0600897.1"/>
    </source>
</evidence>
<name>A0AAP2FLN4_KLEOX</name>
<sequence>MKNIFDEVKKLAGELNGNFLLKDILSSLSSDKLRKIRPDALAMLVEAAHFLSDEHETGESYKPAEDYAGLIKQFNAVINLNRSLRQQVSFYRRNIGNEKTNFEEIALLHEQVNSERAANERLTEEINELNNTLLARDERLAALEVHDIAQNHAKKSFPSQHDEAVRRADDAEIQLEQERKKNAALKKQIERLALVEHLTKSTARVLGIQNVDDPLVAQDVLSHTSSLIWNFEQLIRELKAGTHLPEPLYSARILALPESRLSKESIELVVHVAGQMLVHLSQAESQRGAGHENDWLADNWQSACISGLNRHISKNNPVDAMNYIAFAIYHGWPINQQS</sequence>
<comment type="caution">
    <text evidence="2">The sequence shown here is derived from an EMBL/GenBank/DDBJ whole genome shotgun (WGS) entry which is preliminary data.</text>
</comment>
<dbReference type="RefSeq" id="WP_210846300.1">
    <property type="nucleotide sequence ID" value="NZ_JAGKON010000013.1"/>
</dbReference>
<keyword evidence="3" id="KW-1185">Reference proteome</keyword>
<feature type="coiled-coil region" evidence="1">
    <location>
        <begin position="105"/>
        <end position="195"/>
    </location>
</feature>
<evidence type="ECO:0000313" key="3">
    <source>
        <dbReference type="Proteomes" id="UP000673434"/>
    </source>
</evidence>
<dbReference type="AlphaFoldDB" id="A0AAP2FLN4"/>
<organism evidence="2 3">
    <name type="scientific">Klebsiella oxytoca</name>
    <dbReference type="NCBI Taxonomy" id="571"/>
    <lineage>
        <taxon>Bacteria</taxon>
        <taxon>Pseudomonadati</taxon>
        <taxon>Pseudomonadota</taxon>
        <taxon>Gammaproteobacteria</taxon>
        <taxon>Enterobacterales</taxon>
        <taxon>Enterobacteriaceae</taxon>
        <taxon>Klebsiella/Raoultella group</taxon>
        <taxon>Klebsiella</taxon>
    </lineage>
</organism>
<evidence type="ECO:0000256" key="1">
    <source>
        <dbReference type="SAM" id="Coils"/>
    </source>
</evidence>